<sequence length="468" mass="53312">MVSNLFNAEKVLECLLENLDEGIQIVDSTGKTMYYNKAMGKIEGIEPGKVLGKRVNEYLKDVKEDTSTLMNALKTGKKIVDLIQQYSNEYKKKVTTINTTVPIIHNGKNIAAIEIAKDMTKLKELTECICKLQEISVKSKKNYTFSDICGNSPAMKSAIEKAKKASISNSSVLIYGETGCGKEVFAQSIHYDGLRKNKPFIPINCAAIPAALLEGMLFGTEKGSFTGAENKKGLFEEANRGTILLDEVNSMEPYLQSKLLRVLQDGYIRPVGSSKVIDCDVRVIATLNEEPEKLIESGKLRKDFYYRLSVIRLNIPPLRERKEDIPILLDKFIENYNKILDKNIIGIDKDVMEKLIEYNWPGNIRELKNAIESSMNMADSNSILSYWHFDPKIFSKPLNENRIDIENLIIDKNHNFDLEQYIGNIEKEIIKRTLKNNHYNVSRTSKELNVSRQNLQYKIKKYNINKID</sequence>
<keyword evidence="2" id="KW-0067">ATP-binding</keyword>
<dbReference type="PANTHER" id="PTHR32071:SF74">
    <property type="entry name" value="TRANSCRIPTIONAL ACTIVATOR ROCR"/>
    <property type="match status" value="1"/>
</dbReference>
<dbReference type="InterPro" id="IPR027417">
    <property type="entry name" value="P-loop_NTPase"/>
</dbReference>
<dbReference type="CDD" id="cd00130">
    <property type="entry name" value="PAS"/>
    <property type="match status" value="1"/>
</dbReference>
<dbReference type="PRINTS" id="PR01590">
    <property type="entry name" value="HTHFIS"/>
</dbReference>
<feature type="domain" description="PAS" evidence="6">
    <location>
        <begin position="8"/>
        <end position="59"/>
    </location>
</feature>
<dbReference type="InterPro" id="IPR025944">
    <property type="entry name" value="Sigma_54_int_dom_CS"/>
</dbReference>
<dbReference type="RefSeq" id="WP_211143653.1">
    <property type="nucleotide sequence ID" value="NZ_JAEEGB010000021.1"/>
</dbReference>
<dbReference type="InterPro" id="IPR002197">
    <property type="entry name" value="HTH_Fis"/>
</dbReference>
<dbReference type="GO" id="GO:0043565">
    <property type="term" value="F:sequence-specific DNA binding"/>
    <property type="evidence" value="ECO:0007669"/>
    <property type="project" value="InterPro"/>
</dbReference>
<gene>
    <name evidence="7" type="ORF">I6U51_16380</name>
</gene>
<evidence type="ECO:0000256" key="4">
    <source>
        <dbReference type="ARBA" id="ARBA00023163"/>
    </source>
</evidence>
<keyword evidence="3" id="KW-0805">Transcription regulation</keyword>
<proteinExistence type="predicted"/>
<evidence type="ECO:0000256" key="1">
    <source>
        <dbReference type="ARBA" id="ARBA00022741"/>
    </source>
</evidence>
<dbReference type="Gene3D" id="1.10.10.60">
    <property type="entry name" value="Homeodomain-like"/>
    <property type="match status" value="1"/>
</dbReference>
<dbReference type="InterPro" id="IPR058031">
    <property type="entry name" value="AAA_lid_NorR"/>
</dbReference>
<dbReference type="InterPro" id="IPR000014">
    <property type="entry name" value="PAS"/>
</dbReference>
<keyword evidence="4" id="KW-0804">Transcription</keyword>
<evidence type="ECO:0000256" key="3">
    <source>
        <dbReference type="ARBA" id="ARBA00023015"/>
    </source>
</evidence>
<protein>
    <submittedName>
        <fullName evidence="7">Sigma 54-interacting transcriptional regulator</fullName>
    </submittedName>
</protein>
<dbReference type="SMART" id="SM00382">
    <property type="entry name" value="AAA"/>
    <property type="match status" value="1"/>
</dbReference>
<dbReference type="SMART" id="SM00091">
    <property type="entry name" value="PAS"/>
    <property type="match status" value="1"/>
</dbReference>
<dbReference type="GO" id="GO:0005524">
    <property type="term" value="F:ATP binding"/>
    <property type="evidence" value="ECO:0007669"/>
    <property type="project" value="UniProtKB-KW"/>
</dbReference>
<dbReference type="Gene3D" id="3.30.450.20">
    <property type="entry name" value="PAS domain"/>
    <property type="match status" value="1"/>
</dbReference>
<feature type="domain" description="Sigma-54 factor interaction" evidence="5">
    <location>
        <begin position="148"/>
        <end position="376"/>
    </location>
</feature>
<dbReference type="NCBIfam" id="TIGR00229">
    <property type="entry name" value="sensory_box"/>
    <property type="match status" value="1"/>
</dbReference>
<dbReference type="PROSITE" id="PS50045">
    <property type="entry name" value="SIGMA54_INTERACT_4"/>
    <property type="match status" value="1"/>
</dbReference>
<dbReference type="SUPFAM" id="SSF46689">
    <property type="entry name" value="Homeodomain-like"/>
    <property type="match status" value="1"/>
</dbReference>
<reference evidence="7" key="1">
    <citation type="submission" date="2020-12" db="EMBL/GenBank/DDBJ databases">
        <title>Clostridium thailandense sp. nov., a novel acetogenic bacterium isolated from peat land soil in Thailand.</title>
        <authorList>
            <person name="Chaikitkaew S."/>
            <person name="Birkeland N.K."/>
        </authorList>
    </citation>
    <scope>NUCLEOTIDE SEQUENCE</scope>
    <source>
        <strain evidence="7">DSM 17425</strain>
    </source>
</reference>
<dbReference type="EMBL" id="JAEEGB010000021">
    <property type="protein sequence ID" value="MBI6874256.1"/>
    <property type="molecule type" value="Genomic_DNA"/>
</dbReference>
<evidence type="ECO:0000313" key="8">
    <source>
        <dbReference type="Proteomes" id="UP000622687"/>
    </source>
</evidence>
<evidence type="ECO:0000259" key="5">
    <source>
        <dbReference type="PROSITE" id="PS50045"/>
    </source>
</evidence>
<dbReference type="Gene3D" id="3.40.50.300">
    <property type="entry name" value="P-loop containing nucleotide triphosphate hydrolases"/>
    <property type="match status" value="1"/>
</dbReference>
<dbReference type="InterPro" id="IPR035965">
    <property type="entry name" value="PAS-like_dom_sf"/>
</dbReference>
<comment type="caution">
    <text evidence="7">The sequence shown here is derived from an EMBL/GenBank/DDBJ whole genome shotgun (WGS) entry which is preliminary data.</text>
</comment>
<dbReference type="InterPro" id="IPR013656">
    <property type="entry name" value="PAS_4"/>
</dbReference>
<dbReference type="Proteomes" id="UP000622687">
    <property type="component" value="Unassembled WGS sequence"/>
</dbReference>
<keyword evidence="8" id="KW-1185">Reference proteome</keyword>
<dbReference type="InterPro" id="IPR002078">
    <property type="entry name" value="Sigma_54_int"/>
</dbReference>
<name>A0A934I3D2_9CLOT</name>
<dbReference type="PROSITE" id="PS00688">
    <property type="entry name" value="SIGMA54_INTERACT_3"/>
    <property type="match status" value="1"/>
</dbReference>
<dbReference type="Pfam" id="PF25601">
    <property type="entry name" value="AAA_lid_14"/>
    <property type="match status" value="1"/>
</dbReference>
<dbReference type="SUPFAM" id="SSF52540">
    <property type="entry name" value="P-loop containing nucleoside triphosphate hydrolases"/>
    <property type="match status" value="1"/>
</dbReference>
<evidence type="ECO:0000313" key="7">
    <source>
        <dbReference type="EMBL" id="MBI6874256.1"/>
    </source>
</evidence>
<dbReference type="Pfam" id="PF08448">
    <property type="entry name" value="PAS_4"/>
    <property type="match status" value="1"/>
</dbReference>
<dbReference type="AlphaFoldDB" id="A0A934I3D2"/>
<evidence type="ECO:0000259" key="6">
    <source>
        <dbReference type="PROSITE" id="PS50112"/>
    </source>
</evidence>
<dbReference type="SUPFAM" id="SSF55785">
    <property type="entry name" value="PYP-like sensor domain (PAS domain)"/>
    <property type="match status" value="1"/>
</dbReference>
<organism evidence="7 8">
    <name type="scientific">Clostridium aciditolerans</name>
    <dbReference type="NCBI Taxonomy" id="339861"/>
    <lineage>
        <taxon>Bacteria</taxon>
        <taxon>Bacillati</taxon>
        <taxon>Bacillota</taxon>
        <taxon>Clostridia</taxon>
        <taxon>Eubacteriales</taxon>
        <taxon>Clostridiaceae</taxon>
        <taxon>Clostridium</taxon>
    </lineage>
</organism>
<dbReference type="PROSITE" id="PS50112">
    <property type="entry name" value="PAS"/>
    <property type="match status" value="1"/>
</dbReference>
<evidence type="ECO:0000256" key="2">
    <source>
        <dbReference type="ARBA" id="ARBA00022840"/>
    </source>
</evidence>
<dbReference type="InterPro" id="IPR009057">
    <property type="entry name" value="Homeodomain-like_sf"/>
</dbReference>
<dbReference type="InterPro" id="IPR003593">
    <property type="entry name" value="AAA+_ATPase"/>
</dbReference>
<accession>A0A934I3D2</accession>
<dbReference type="FunFam" id="3.40.50.300:FF:000006">
    <property type="entry name" value="DNA-binding transcriptional regulator NtrC"/>
    <property type="match status" value="1"/>
</dbReference>
<dbReference type="Gene3D" id="1.10.8.60">
    <property type="match status" value="1"/>
</dbReference>
<dbReference type="Pfam" id="PF00158">
    <property type="entry name" value="Sigma54_activat"/>
    <property type="match status" value="1"/>
</dbReference>
<dbReference type="Pfam" id="PF02954">
    <property type="entry name" value="HTH_8"/>
    <property type="match status" value="1"/>
</dbReference>
<keyword evidence="1" id="KW-0547">Nucleotide-binding</keyword>
<dbReference type="CDD" id="cd00009">
    <property type="entry name" value="AAA"/>
    <property type="match status" value="1"/>
</dbReference>
<dbReference type="GO" id="GO:0006355">
    <property type="term" value="P:regulation of DNA-templated transcription"/>
    <property type="evidence" value="ECO:0007669"/>
    <property type="project" value="InterPro"/>
</dbReference>
<dbReference type="PANTHER" id="PTHR32071">
    <property type="entry name" value="TRANSCRIPTIONAL REGULATORY PROTEIN"/>
    <property type="match status" value="1"/>
</dbReference>